<feature type="binding site" evidence="9">
    <location>
        <position position="17"/>
    </location>
    <ligand>
        <name>substrate</name>
    </ligand>
</feature>
<dbReference type="GO" id="GO:0006154">
    <property type="term" value="P:adenosine catabolic process"/>
    <property type="evidence" value="ECO:0007669"/>
    <property type="project" value="TreeGrafter"/>
</dbReference>
<reference evidence="12 16" key="1">
    <citation type="submission" date="2018-08" db="EMBL/GenBank/DDBJ databases">
        <title>Draft genome of Streptococcus sp .nov. Z2.</title>
        <authorList>
            <person name="Tian Z."/>
        </authorList>
    </citation>
    <scope>NUCLEOTIDE SEQUENCE [LARGE SCALE GENOMIC DNA]</scope>
    <source>
        <strain evidence="12 16">Z2</strain>
    </source>
</reference>
<comment type="similarity">
    <text evidence="9">Belongs to the metallo-dependent hydrolases superfamily. Adenosine and AMP deaminases family. Adenosine deaminase subfamily.</text>
</comment>
<dbReference type="GO" id="GO:0005829">
    <property type="term" value="C:cytosol"/>
    <property type="evidence" value="ECO:0007669"/>
    <property type="project" value="TreeGrafter"/>
</dbReference>
<dbReference type="AlphaFoldDB" id="A0A372KMW4"/>
<dbReference type="InterPro" id="IPR006330">
    <property type="entry name" value="Ado/ade_deaminase"/>
</dbReference>
<evidence type="ECO:0000256" key="1">
    <source>
        <dbReference type="ARBA" id="ARBA00012784"/>
    </source>
</evidence>
<feature type="domain" description="Adenosine deaminase" evidence="10">
    <location>
        <begin position="11"/>
        <end position="333"/>
    </location>
</feature>
<feature type="active site" description="Proton donor" evidence="9">
    <location>
        <position position="202"/>
    </location>
</feature>
<feature type="binding site" evidence="9">
    <location>
        <position position="19"/>
    </location>
    <ligand>
        <name>substrate</name>
    </ligand>
</feature>
<dbReference type="Proteomes" id="UP000246115">
    <property type="component" value="Chromosome"/>
</dbReference>
<reference evidence="13 15" key="2">
    <citation type="submission" date="2018-08" db="EMBL/GenBank/DDBJ databases">
        <title>Draft genome of Streptococcus sp. nov. Z1.</title>
        <authorList>
            <person name="Tian Z."/>
        </authorList>
    </citation>
    <scope>NUCLEOTIDE SEQUENCE [LARGE SCALE GENOMIC DNA]</scope>
    <source>
        <strain evidence="13">Z1</strain>
        <strain evidence="15">Z1(2018)</strain>
    </source>
</reference>
<dbReference type="InterPro" id="IPR001365">
    <property type="entry name" value="A_deaminase_dom"/>
</dbReference>
<keyword evidence="5 9" id="KW-0546">Nucleotide metabolism</keyword>
<dbReference type="GO" id="GO:0009168">
    <property type="term" value="P:purine ribonucleoside monophosphate biosynthetic process"/>
    <property type="evidence" value="ECO:0007669"/>
    <property type="project" value="UniProtKB-UniRule"/>
</dbReference>
<dbReference type="CDD" id="cd01320">
    <property type="entry name" value="ADA"/>
    <property type="match status" value="1"/>
</dbReference>
<evidence type="ECO:0000256" key="3">
    <source>
        <dbReference type="ARBA" id="ARBA00022801"/>
    </source>
</evidence>
<dbReference type="EMBL" id="CP031733">
    <property type="protein sequence ID" value="AXQ78992.1"/>
    <property type="molecule type" value="Genomic_DNA"/>
</dbReference>
<gene>
    <name evidence="9" type="primary">add</name>
    <name evidence="11" type="ORF">DDV21_007785</name>
    <name evidence="12" type="ORF">DDV22_03675</name>
    <name evidence="13" type="ORF">DDV23_03665</name>
</gene>
<dbReference type="GO" id="GO:0046103">
    <property type="term" value="P:inosine biosynthetic process"/>
    <property type="evidence" value="ECO:0007669"/>
    <property type="project" value="TreeGrafter"/>
</dbReference>
<reference evidence="14" key="3">
    <citation type="submission" date="2018-08" db="EMBL/GenBank/DDBJ databases">
        <title>Streptococcus chenjunshii sp. nov., isolated from stools sample of the Tibetan antelope in the Qinghai-Tibet plateau, China.</title>
        <authorList>
            <person name="Tian Z."/>
        </authorList>
    </citation>
    <scope>NUCLEOTIDE SEQUENCE [LARGE SCALE GENOMIC DNA]</scope>
    <source>
        <strain evidence="14">Z15</strain>
    </source>
</reference>
<evidence type="ECO:0000313" key="14">
    <source>
        <dbReference type="Proteomes" id="UP000246115"/>
    </source>
</evidence>
<dbReference type="GO" id="GO:0004000">
    <property type="term" value="F:adenosine deaminase activity"/>
    <property type="evidence" value="ECO:0007669"/>
    <property type="project" value="UniProtKB-UniRule"/>
</dbReference>
<evidence type="ECO:0000313" key="12">
    <source>
        <dbReference type="EMBL" id="RFU51419.1"/>
    </source>
</evidence>
<dbReference type="Pfam" id="PF00962">
    <property type="entry name" value="A_deaminase"/>
    <property type="match status" value="1"/>
</dbReference>
<dbReference type="InterPro" id="IPR028893">
    <property type="entry name" value="A_deaminase"/>
</dbReference>
<keyword evidence="16" id="KW-1185">Reference proteome</keyword>
<evidence type="ECO:0000256" key="6">
    <source>
        <dbReference type="ARBA" id="ARBA00031852"/>
    </source>
</evidence>
<dbReference type="InterPro" id="IPR032466">
    <property type="entry name" value="Metal_Hydrolase"/>
</dbReference>
<comment type="caution">
    <text evidence="9">Lacks conserved residue(s) required for the propagation of feature annotation.</text>
</comment>
<evidence type="ECO:0000256" key="9">
    <source>
        <dbReference type="HAMAP-Rule" id="MF_00540"/>
    </source>
</evidence>
<keyword evidence="3 9" id="KW-0378">Hydrolase</keyword>
<feature type="binding site" evidence="9">
    <location>
        <position position="199"/>
    </location>
    <ligand>
        <name>Zn(2+)</name>
        <dbReference type="ChEBI" id="CHEBI:29105"/>
        <note>catalytic</note>
    </ligand>
</feature>
<dbReference type="SUPFAM" id="SSF51556">
    <property type="entry name" value="Metallo-dependent hydrolases"/>
    <property type="match status" value="1"/>
</dbReference>
<comment type="catalytic activity">
    <reaction evidence="7">
        <text>adenosine + H2O + H(+) = inosine + NH4(+)</text>
        <dbReference type="Rhea" id="RHEA:24408"/>
        <dbReference type="ChEBI" id="CHEBI:15377"/>
        <dbReference type="ChEBI" id="CHEBI:15378"/>
        <dbReference type="ChEBI" id="CHEBI:16335"/>
        <dbReference type="ChEBI" id="CHEBI:17596"/>
        <dbReference type="ChEBI" id="CHEBI:28938"/>
        <dbReference type="EC" id="3.5.4.4"/>
    </reaction>
    <physiologicalReaction direction="left-to-right" evidence="7">
        <dbReference type="Rhea" id="RHEA:24409"/>
    </physiologicalReaction>
</comment>
<feature type="binding site" evidence="9">
    <location>
        <position position="17"/>
    </location>
    <ligand>
        <name>Zn(2+)</name>
        <dbReference type="ChEBI" id="CHEBI:29105"/>
        <note>catalytic</note>
    </ligand>
</feature>
<dbReference type="GO" id="GO:0008270">
    <property type="term" value="F:zinc ion binding"/>
    <property type="evidence" value="ECO:0007669"/>
    <property type="project" value="UniProtKB-UniRule"/>
</dbReference>
<dbReference type="Gene3D" id="3.20.20.140">
    <property type="entry name" value="Metal-dependent hydrolases"/>
    <property type="match status" value="1"/>
</dbReference>
<dbReference type="PANTHER" id="PTHR11409:SF43">
    <property type="entry name" value="ADENOSINE DEAMINASE"/>
    <property type="match status" value="1"/>
</dbReference>
<dbReference type="EC" id="3.5.4.4" evidence="1 9"/>
<feature type="binding site" evidence="9">
    <location>
        <position position="172"/>
    </location>
    <ligand>
        <name>substrate</name>
    </ligand>
</feature>
<protein>
    <recommendedName>
        <fullName evidence="1 9">Adenosine deaminase</fullName>
        <ecNumber evidence="1 9">3.5.4.4</ecNumber>
    </recommendedName>
    <alternativeName>
        <fullName evidence="6 9">Adenosine aminohydrolase</fullName>
    </alternativeName>
</protein>
<dbReference type="KEGG" id="schj:DDV21_007785"/>
<evidence type="ECO:0000256" key="2">
    <source>
        <dbReference type="ARBA" id="ARBA00022723"/>
    </source>
</evidence>
<evidence type="ECO:0000313" key="16">
    <source>
        <dbReference type="Proteomes" id="UP000264056"/>
    </source>
</evidence>
<dbReference type="NCBIfam" id="TIGR01430">
    <property type="entry name" value="aden_deam"/>
    <property type="match status" value="1"/>
</dbReference>
<evidence type="ECO:0000313" key="15">
    <source>
        <dbReference type="Proteomes" id="UP000262901"/>
    </source>
</evidence>
<dbReference type="OrthoDB" id="9779574at2"/>
<evidence type="ECO:0000313" key="11">
    <source>
        <dbReference type="EMBL" id="AXQ78992.1"/>
    </source>
</evidence>
<sequence length="339" mass="37668">MDRKVLEKLAKTELHCHLDGSISLETIRLLAAMAGISLPQADEDLKKLVTVPEQTESLVDYLKTFDFIRPLLQTKKALQLAAYDVARQAAEDNVIYIEIRFAPELSMDKGLSAADTVFAVLDGLKQAEADFDITARVIACGMRQSPKELTRDLFGQLADLSEAGLAGFDFAGDEEGYPTSEIEDLIRYTQTLDRPLTLHAGECGCPNHIADAIALGIKRLGHVTAIHNQPELIKSLVDNCVTAELCLTSNLQTKAIKEISEFPYRELYEAGAKITINTDNRTVSDTNLTKEYELFHLYFAADLADFLQFNRNAVEASFASESEKKDLLRKIEKIYAAFL</sequence>
<dbReference type="EMBL" id="QVQZ01000005">
    <property type="protein sequence ID" value="RFU53619.1"/>
    <property type="molecule type" value="Genomic_DNA"/>
</dbReference>
<evidence type="ECO:0000256" key="4">
    <source>
        <dbReference type="ARBA" id="ARBA00022833"/>
    </source>
</evidence>
<comment type="function">
    <text evidence="9">Catalyzes the hydrolytic deamination of adenosine and 2-deoxyadenosine.</text>
</comment>
<comment type="catalytic activity">
    <reaction evidence="8">
        <text>2'-deoxyadenosine + H2O + H(+) = 2'-deoxyinosine + NH4(+)</text>
        <dbReference type="Rhea" id="RHEA:28190"/>
        <dbReference type="ChEBI" id="CHEBI:15377"/>
        <dbReference type="ChEBI" id="CHEBI:15378"/>
        <dbReference type="ChEBI" id="CHEBI:17256"/>
        <dbReference type="ChEBI" id="CHEBI:28938"/>
        <dbReference type="ChEBI" id="CHEBI:28997"/>
        <dbReference type="EC" id="3.5.4.4"/>
    </reaction>
    <physiologicalReaction direction="left-to-right" evidence="8">
        <dbReference type="Rhea" id="RHEA:28191"/>
    </physiologicalReaction>
</comment>
<evidence type="ECO:0000256" key="8">
    <source>
        <dbReference type="ARBA" id="ARBA00049213"/>
    </source>
</evidence>
<dbReference type="EMBL" id="QVQY01000006">
    <property type="protein sequence ID" value="RFU51419.1"/>
    <property type="molecule type" value="Genomic_DNA"/>
</dbReference>
<proteinExistence type="inferred from homology"/>
<evidence type="ECO:0000313" key="13">
    <source>
        <dbReference type="EMBL" id="RFU53619.1"/>
    </source>
</evidence>
<dbReference type="PANTHER" id="PTHR11409">
    <property type="entry name" value="ADENOSINE DEAMINASE"/>
    <property type="match status" value="1"/>
</dbReference>
<comment type="cofactor">
    <cofactor evidence="9">
        <name>Zn(2+)</name>
        <dbReference type="ChEBI" id="CHEBI:29105"/>
    </cofactor>
    <text evidence="9">Binds 1 zinc ion per subunit.</text>
</comment>
<name>A0A372KMW4_9STRE</name>
<feature type="site" description="Important for catalytic activity" evidence="9">
    <location>
        <position position="222"/>
    </location>
</feature>
<evidence type="ECO:0000256" key="7">
    <source>
        <dbReference type="ARBA" id="ARBA00047989"/>
    </source>
</evidence>
<dbReference type="HAMAP" id="MF_00540">
    <property type="entry name" value="A_deaminase"/>
    <property type="match status" value="1"/>
</dbReference>
<feature type="binding site" evidence="9">
    <location>
        <position position="15"/>
    </location>
    <ligand>
        <name>Zn(2+)</name>
        <dbReference type="ChEBI" id="CHEBI:29105"/>
        <note>catalytic</note>
    </ligand>
</feature>
<reference evidence="11" key="4">
    <citation type="journal article" date="2019" name="Int. J. Syst. Evol. Microbiol.">
        <title>Streptococcus chenjunshii sp. nov. isolated from feces of Tibetan antelopes.</title>
        <authorList>
            <person name="Tian Z."/>
            <person name="Lu S."/>
            <person name="Jin D."/>
            <person name="Yang J."/>
            <person name="Pu J."/>
            <person name="Lai X.H."/>
            <person name="Bai X.N."/>
            <person name="Wu X.M."/>
            <person name="Li J."/>
            <person name="Wang S."/>
            <person name="Xu J."/>
        </authorList>
    </citation>
    <scope>NUCLEOTIDE SEQUENCE</scope>
    <source>
        <strain evidence="11">Z15</strain>
    </source>
</reference>
<dbReference type="Proteomes" id="UP000262901">
    <property type="component" value="Unassembled WGS sequence"/>
</dbReference>
<keyword evidence="4 9" id="KW-0862">Zinc</keyword>
<evidence type="ECO:0000259" key="10">
    <source>
        <dbReference type="Pfam" id="PF00962"/>
    </source>
</evidence>
<feature type="binding site" evidence="9">
    <location>
        <position position="279"/>
    </location>
    <ligand>
        <name>Zn(2+)</name>
        <dbReference type="ChEBI" id="CHEBI:29105"/>
        <note>catalytic</note>
    </ligand>
</feature>
<dbReference type="GO" id="GO:0009117">
    <property type="term" value="P:nucleotide metabolic process"/>
    <property type="evidence" value="ECO:0007669"/>
    <property type="project" value="UniProtKB-KW"/>
</dbReference>
<accession>A0A372KMW4</accession>
<organism evidence="13 15">
    <name type="scientific">Streptococcus chenjunshii</name>
    <dbReference type="NCBI Taxonomy" id="2173853"/>
    <lineage>
        <taxon>Bacteria</taxon>
        <taxon>Bacillati</taxon>
        <taxon>Bacillota</taxon>
        <taxon>Bacilli</taxon>
        <taxon>Lactobacillales</taxon>
        <taxon>Streptococcaceae</taxon>
        <taxon>Streptococcus</taxon>
    </lineage>
</organism>
<dbReference type="GO" id="GO:0043103">
    <property type="term" value="P:hypoxanthine salvage"/>
    <property type="evidence" value="ECO:0007669"/>
    <property type="project" value="TreeGrafter"/>
</dbReference>
<dbReference type="Proteomes" id="UP000264056">
    <property type="component" value="Unassembled WGS sequence"/>
</dbReference>
<accession>A0A346ND97</accession>
<evidence type="ECO:0000256" key="5">
    <source>
        <dbReference type="ARBA" id="ARBA00023080"/>
    </source>
</evidence>
<dbReference type="RefSeq" id="WP_116877758.1">
    <property type="nucleotide sequence ID" value="NZ_CP031733.1"/>
</dbReference>
<keyword evidence="2 9" id="KW-0479">Metal-binding</keyword>